<protein>
    <submittedName>
        <fullName evidence="5">Uncharacterized protein</fullName>
    </submittedName>
</protein>
<keyword evidence="2" id="KW-0677">Repeat</keyword>
<dbReference type="GO" id="GO:0043161">
    <property type="term" value="P:proteasome-mediated ubiquitin-dependent protein catabolic process"/>
    <property type="evidence" value="ECO:0007669"/>
    <property type="project" value="TreeGrafter"/>
</dbReference>
<keyword evidence="1 3" id="KW-0853">WD repeat</keyword>
<dbReference type="Proteomes" id="UP000887561">
    <property type="component" value="Unplaced"/>
</dbReference>
<dbReference type="GO" id="GO:0034657">
    <property type="term" value="C:GID complex"/>
    <property type="evidence" value="ECO:0007669"/>
    <property type="project" value="TreeGrafter"/>
</dbReference>
<dbReference type="InterPro" id="IPR015943">
    <property type="entry name" value="WD40/YVTN_repeat-like_dom_sf"/>
</dbReference>
<evidence type="ECO:0000313" key="5">
    <source>
        <dbReference type="WBParaSite" id="scaffold17716_cov152.g18706"/>
    </source>
</evidence>
<feature type="repeat" description="WD" evidence="3">
    <location>
        <begin position="257"/>
        <end position="284"/>
    </location>
</feature>
<dbReference type="WBParaSite" id="scaffold17716_cov152.g18706">
    <property type="protein sequence ID" value="scaffold17716_cov152.g18706"/>
    <property type="gene ID" value="scaffold17716_cov152.g18706"/>
</dbReference>
<reference evidence="5" key="1">
    <citation type="submission" date="2022-11" db="UniProtKB">
        <authorList>
            <consortium name="WormBaseParasite"/>
        </authorList>
    </citation>
    <scope>IDENTIFICATION</scope>
</reference>
<dbReference type="InterPro" id="IPR019775">
    <property type="entry name" value="WD40_repeat_CS"/>
</dbReference>
<dbReference type="PROSITE" id="PS50082">
    <property type="entry name" value="WD_REPEATS_2"/>
    <property type="match status" value="2"/>
</dbReference>
<dbReference type="PANTHER" id="PTHR22838">
    <property type="entry name" value="WD REPEAT PROTEIN 26-RELATED"/>
    <property type="match status" value="1"/>
</dbReference>
<keyword evidence="4" id="KW-1185">Reference proteome</keyword>
<evidence type="ECO:0000313" key="4">
    <source>
        <dbReference type="Proteomes" id="UP000887561"/>
    </source>
</evidence>
<dbReference type="PROSITE" id="PS00678">
    <property type="entry name" value="WD_REPEATS_1"/>
    <property type="match status" value="1"/>
</dbReference>
<dbReference type="InterPro" id="IPR051350">
    <property type="entry name" value="WD_repeat-ST_regulator"/>
</dbReference>
<dbReference type="PANTHER" id="PTHR22838:SF0">
    <property type="entry name" value="WD REPEAT-CONTAINING PROTEIN 26"/>
    <property type="match status" value="1"/>
</dbReference>
<organism evidence="4 5">
    <name type="scientific">Meloidogyne javanica</name>
    <name type="common">Root-knot nematode worm</name>
    <dbReference type="NCBI Taxonomy" id="6303"/>
    <lineage>
        <taxon>Eukaryota</taxon>
        <taxon>Metazoa</taxon>
        <taxon>Ecdysozoa</taxon>
        <taxon>Nematoda</taxon>
        <taxon>Chromadorea</taxon>
        <taxon>Rhabditida</taxon>
        <taxon>Tylenchina</taxon>
        <taxon>Tylenchomorpha</taxon>
        <taxon>Tylenchoidea</taxon>
        <taxon>Meloidogynidae</taxon>
        <taxon>Meloidogyninae</taxon>
        <taxon>Meloidogyne</taxon>
        <taxon>Meloidogyne incognita group</taxon>
    </lineage>
</organism>
<dbReference type="AlphaFoldDB" id="A0A915LVJ4"/>
<proteinExistence type="predicted"/>
<dbReference type="InterPro" id="IPR036322">
    <property type="entry name" value="WD40_repeat_dom_sf"/>
</dbReference>
<dbReference type="SUPFAM" id="SSF50978">
    <property type="entry name" value="WD40 repeat-like"/>
    <property type="match status" value="1"/>
</dbReference>
<evidence type="ECO:0000256" key="1">
    <source>
        <dbReference type="ARBA" id="ARBA00022574"/>
    </source>
</evidence>
<dbReference type="InterPro" id="IPR001680">
    <property type="entry name" value="WD40_rpt"/>
</dbReference>
<dbReference type="Pfam" id="PF00400">
    <property type="entry name" value="WD40"/>
    <property type="match status" value="2"/>
</dbReference>
<name>A0A915LVJ4_MELJA</name>
<dbReference type="SMART" id="SM00320">
    <property type="entry name" value="WD40"/>
    <property type="match status" value="3"/>
</dbReference>
<feature type="repeat" description="WD" evidence="3">
    <location>
        <begin position="54"/>
        <end position="95"/>
    </location>
</feature>
<dbReference type="Gene3D" id="2.130.10.10">
    <property type="entry name" value="YVTN repeat-like/Quinoprotein amine dehydrogenase"/>
    <property type="match status" value="2"/>
</dbReference>
<evidence type="ECO:0000256" key="3">
    <source>
        <dbReference type="PROSITE-ProRule" id="PRU00221"/>
    </source>
</evidence>
<dbReference type="PROSITE" id="PS50294">
    <property type="entry name" value="WD_REPEATS_REGION"/>
    <property type="match status" value="1"/>
</dbReference>
<evidence type="ECO:0000256" key="2">
    <source>
        <dbReference type="ARBA" id="ARBA00022737"/>
    </source>
</evidence>
<sequence length="309" mass="35373">NRLQELLKQSWLYQTKQCDLHVLSREQNVLDDKAILVDHQCSSREFPSKNTCTLYMHNAEVWCVKFSPCGHFIASGAKGNQVLVWKVESPTKVNVFQSMQILQDVHAIGSISWSYDSRYLAYYVPSGRLVKEYTRFTGDSFASVSFFKDKSHKLACAGQKGHFHVYGYRDPSLLKHADELYIILIRKYDFETQREHTIIQESSQIMHFTVGRNESCCLITTKTEGIRLWCLKTNTLIRTFFGANHNDYIITSTFGGPDDSFCASGSEDNTVTIWNLRRSNPIWKLHGHLGGYWNPADSQMLASGSDDGW</sequence>
<accession>A0A915LVJ4</accession>